<dbReference type="KEGG" id="nfn:NFRAN_0838"/>
<reference evidence="1 2" key="1">
    <citation type="submission" date="2019-02" db="EMBL/GenBank/DDBJ databases">
        <authorList>
            <person name="Lehtovirta-Morley E L."/>
        </authorList>
    </citation>
    <scope>NUCLEOTIDE SEQUENCE [LARGE SCALE GENOMIC DNA]</scope>
    <source>
        <strain evidence="1">NFRAN1</strain>
    </source>
</reference>
<protein>
    <submittedName>
        <fullName evidence="1">Uncharacterized protein</fullName>
    </submittedName>
</protein>
<gene>
    <name evidence="1" type="ORF">NFRAN_0838</name>
</gene>
<dbReference type="EMBL" id="LR216287">
    <property type="protein sequence ID" value="VFJ13160.1"/>
    <property type="molecule type" value="Genomic_DNA"/>
</dbReference>
<sequence>MDLITYRKLKESGYKKPNLTTVIHDPEMILGMYLESLSLPENELNILWNQQMFDFIVTNLRETFIRIEKLSRTKGIKFRIVVELSEDNKWFLKSITYCEVRQTDAVPENLQLIDTKIYLQPVIEPDGNGISKILWSNSVDLVNQKQNQFDKLWKTATPTQ</sequence>
<keyword evidence="2" id="KW-1185">Reference proteome</keyword>
<name>A0A484IBX2_9ARCH</name>
<proteinExistence type="predicted"/>
<dbReference type="GeneID" id="39420319"/>
<evidence type="ECO:0000313" key="1">
    <source>
        <dbReference type="EMBL" id="VFJ13160.1"/>
    </source>
</evidence>
<organism evidence="1 2">
    <name type="scientific">Candidatus Nitrosocosmicus franklandianus</name>
    <dbReference type="NCBI Taxonomy" id="1798806"/>
    <lineage>
        <taxon>Archaea</taxon>
        <taxon>Nitrososphaerota</taxon>
        <taxon>Nitrososphaeria</taxon>
        <taxon>Nitrososphaerales</taxon>
        <taxon>Nitrososphaeraceae</taxon>
        <taxon>Candidatus Nitrosocosmicus</taxon>
    </lineage>
</organism>
<dbReference type="RefSeq" id="WP_134483110.1">
    <property type="nucleotide sequence ID" value="NZ_LR216287.1"/>
</dbReference>
<dbReference type="Proteomes" id="UP000294299">
    <property type="component" value="Chromosome NFRAN"/>
</dbReference>
<accession>A0A484IBX2</accession>
<evidence type="ECO:0000313" key="2">
    <source>
        <dbReference type="Proteomes" id="UP000294299"/>
    </source>
</evidence>
<dbReference type="AlphaFoldDB" id="A0A484IBX2"/>
<dbReference type="OrthoDB" id="13091at2157"/>